<feature type="region of interest" description="Disordered" evidence="1">
    <location>
        <begin position="1"/>
        <end position="35"/>
    </location>
</feature>
<dbReference type="EMBL" id="KI301048">
    <property type="protein sequence ID" value="ERZ95681.1"/>
    <property type="molecule type" value="Genomic_DNA"/>
</dbReference>
<sequence>MKNKKNLSQTAATIRQRKRRTAESLDERETRLTNDYENKQIKRSLETSNQREARYRRVCISPSIIPFNKSTLLADQYYADIIIDDNVLRTLPDEGSIDDLLPQVRDAENRIHHVNYELRDANRLNSETDNTIIRNFIPAPFPLCSENHVIDDALAHMQSEPGPVMWPNINDTAINKFNTPGLNGSQLTIGDIQEMMKDDNHMVDRVMRFGEGLRGTRQFWQKRSSELYDMIKQLGAKGIIFFTFSAADGSWRLEDYWYRYEWQHRGSVHVHGIGIMRDTPLFDWDNMKDNEDEMSRILSHFDSLVTTINPCPDAPVQLYLFTILAKKLMMNYVMTYRIILN</sequence>
<feature type="compositionally biased region" description="Basic and acidic residues" evidence="1">
    <location>
        <begin position="21"/>
        <end position="35"/>
    </location>
</feature>
<evidence type="ECO:0008006" key="3">
    <source>
        <dbReference type="Google" id="ProtNLM"/>
    </source>
</evidence>
<dbReference type="HOGENOM" id="CLU_814193_0_0_1"/>
<organism evidence="2">
    <name type="scientific">Rhizophagus irregularis (strain DAOM 181602 / DAOM 197198 / MUCL 43194)</name>
    <name type="common">Arbuscular mycorrhizal fungus</name>
    <name type="synonym">Glomus intraradices</name>
    <dbReference type="NCBI Taxonomy" id="747089"/>
    <lineage>
        <taxon>Eukaryota</taxon>
        <taxon>Fungi</taxon>
        <taxon>Fungi incertae sedis</taxon>
        <taxon>Mucoromycota</taxon>
        <taxon>Glomeromycotina</taxon>
        <taxon>Glomeromycetes</taxon>
        <taxon>Glomerales</taxon>
        <taxon>Glomeraceae</taxon>
        <taxon>Rhizophagus</taxon>
    </lineage>
</organism>
<evidence type="ECO:0000313" key="2">
    <source>
        <dbReference type="EMBL" id="ERZ95681.1"/>
    </source>
</evidence>
<evidence type="ECO:0000256" key="1">
    <source>
        <dbReference type="SAM" id="MobiDB-lite"/>
    </source>
</evidence>
<accession>U9SKQ4</accession>
<protein>
    <recommendedName>
        <fullName evidence="3">Helitron helicase-like domain-containing protein</fullName>
    </recommendedName>
</protein>
<gene>
    <name evidence="2" type="ORF">GLOINDRAFT_13384</name>
</gene>
<feature type="compositionally biased region" description="Polar residues" evidence="1">
    <location>
        <begin position="1"/>
        <end position="13"/>
    </location>
</feature>
<name>U9SKQ4_RHIID</name>
<dbReference type="AlphaFoldDB" id="U9SKQ4"/>
<reference evidence="2" key="1">
    <citation type="submission" date="2013-07" db="EMBL/GenBank/DDBJ databases">
        <title>The genome of an arbuscular mycorrhizal fungus provides insights into the evolution of the oldest plant symbiosis.</title>
        <authorList>
            <consortium name="DOE Joint Genome Institute"/>
            <person name="Tisserant E."/>
            <person name="Malbreil M."/>
            <person name="Kuo A."/>
            <person name="Kohler A."/>
            <person name="Symeonidi A."/>
            <person name="Balestrini R."/>
            <person name="Charron P."/>
            <person name="Duensing N."/>
            <person name="Frei-dit-Frey N."/>
            <person name="Gianinazzi-Pearson V."/>
            <person name="Gilbert B."/>
            <person name="Handa Y."/>
            <person name="Hijri M."/>
            <person name="Kaul R."/>
            <person name="Kawaguchi M."/>
            <person name="Krajinski F."/>
            <person name="Lammers P."/>
            <person name="Lapierre D."/>
            <person name="Masclaux F.G."/>
            <person name="Murat C."/>
            <person name="Morin E."/>
            <person name="Ndikumana S."/>
            <person name="Pagni M."/>
            <person name="Petitpierre D."/>
            <person name="Requena N."/>
            <person name="Rosikiewicz P."/>
            <person name="Riley R."/>
            <person name="Saito K."/>
            <person name="San Clemente H."/>
            <person name="Shapiro H."/>
            <person name="van Tuinen D."/>
            <person name="Becard G."/>
            <person name="Bonfante P."/>
            <person name="Paszkowski U."/>
            <person name="Shachar-Hill Y."/>
            <person name="Young J.P."/>
            <person name="Sanders I.R."/>
            <person name="Henrissat B."/>
            <person name="Rensing S.A."/>
            <person name="Grigoriev I.V."/>
            <person name="Corradi N."/>
            <person name="Roux C."/>
            <person name="Martin F."/>
        </authorList>
    </citation>
    <scope>NUCLEOTIDE SEQUENCE</scope>
    <source>
        <strain evidence="2">DAOM 197198</strain>
    </source>
</reference>
<proteinExistence type="predicted"/>
<dbReference type="VEuPathDB" id="FungiDB:RhiirFUN_021748"/>